<protein>
    <submittedName>
        <fullName evidence="3">Uncharacterized protein LOC112456978</fullName>
    </submittedName>
</protein>
<dbReference type="RefSeq" id="XP_024875570.1">
    <property type="nucleotide sequence ID" value="XM_025019802.1"/>
</dbReference>
<evidence type="ECO:0000313" key="2">
    <source>
        <dbReference type="Proteomes" id="UP000504618"/>
    </source>
</evidence>
<accession>A0A6J1Q3Q9</accession>
<reference evidence="3" key="1">
    <citation type="submission" date="2025-08" db="UniProtKB">
        <authorList>
            <consortium name="RefSeq"/>
        </authorList>
    </citation>
    <scope>IDENTIFICATION</scope>
    <source>
        <tissue evidence="3">Whole body</tissue>
    </source>
</reference>
<keyword evidence="2" id="KW-1185">Reference proteome</keyword>
<organism evidence="2 3">
    <name type="scientific">Temnothorax curvispinosus</name>
    <dbReference type="NCBI Taxonomy" id="300111"/>
    <lineage>
        <taxon>Eukaryota</taxon>
        <taxon>Metazoa</taxon>
        <taxon>Ecdysozoa</taxon>
        <taxon>Arthropoda</taxon>
        <taxon>Hexapoda</taxon>
        <taxon>Insecta</taxon>
        <taxon>Pterygota</taxon>
        <taxon>Neoptera</taxon>
        <taxon>Endopterygota</taxon>
        <taxon>Hymenoptera</taxon>
        <taxon>Apocrita</taxon>
        <taxon>Aculeata</taxon>
        <taxon>Formicoidea</taxon>
        <taxon>Formicidae</taxon>
        <taxon>Myrmicinae</taxon>
        <taxon>Temnothorax</taxon>
    </lineage>
</organism>
<dbReference type="Proteomes" id="UP000504618">
    <property type="component" value="Unplaced"/>
</dbReference>
<sequence length="313" mass="35465">MSLDQSNMVSSQHELFKRISRAEENLKKMGQANITLAAIETAICILDDLWAKFESQHDLIRNCYKDSSRYAESEYAQSDLLEAAEMAYVQQRSVLSGEADRRKPAQASTPVEHDNDRALKTSLPRIQLPQFSGEYEKWPSFRDVFRSVIGDQSSISAVERLHYLRSCLKGPAENLIQSLTITSENYDRAWAILSKHYENKRELIRSNFATFTAVAKMKGETADELSRVHNAVTAAVNAQESIGRPIESHGMDLFNHLVVELFGPRTRLEWESSTRNSVDPPDYEELKDFISKRILTLNAARPKPAAKAPDSTR</sequence>
<dbReference type="PANTHER" id="PTHR22954:SF3">
    <property type="entry name" value="PROTEIN CBG08539"/>
    <property type="match status" value="1"/>
</dbReference>
<dbReference type="OrthoDB" id="5984724at2759"/>
<dbReference type="InterPro" id="IPR005312">
    <property type="entry name" value="DUF1759"/>
</dbReference>
<feature type="non-terminal residue" evidence="3">
    <location>
        <position position="313"/>
    </location>
</feature>
<dbReference type="GeneID" id="112456978"/>
<name>A0A6J1Q3Q9_9HYME</name>
<gene>
    <name evidence="3" type="primary">LOC112456978</name>
</gene>
<dbReference type="Pfam" id="PF03564">
    <property type="entry name" value="DUF1759"/>
    <property type="match status" value="1"/>
</dbReference>
<feature type="region of interest" description="Disordered" evidence="1">
    <location>
        <begin position="95"/>
        <end position="119"/>
    </location>
</feature>
<dbReference type="AlphaFoldDB" id="A0A6J1Q3Q9"/>
<dbReference type="PANTHER" id="PTHR22954">
    <property type="entry name" value="RETROVIRAL PROTEASE-RELATED"/>
    <property type="match status" value="1"/>
</dbReference>
<proteinExistence type="predicted"/>
<evidence type="ECO:0000313" key="3">
    <source>
        <dbReference type="RefSeq" id="XP_024875570.1"/>
    </source>
</evidence>
<evidence type="ECO:0000256" key="1">
    <source>
        <dbReference type="SAM" id="MobiDB-lite"/>
    </source>
</evidence>